<protein>
    <submittedName>
        <fullName evidence="5">Adenosine kinase</fullName>
    </submittedName>
</protein>
<proteinExistence type="inferred from homology"/>
<keyword evidence="3 5" id="KW-0418">Kinase</keyword>
<evidence type="ECO:0000313" key="6">
    <source>
        <dbReference type="Proteomes" id="UP000631694"/>
    </source>
</evidence>
<dbReference type="Gene3D" id="3.40.1190.20">
    <property type="match status" value="1"/>
</dbReference>
<comment type="similarity">
    <text evidence="1">Belongs to the carbohydrate kinase PfkB family.</text>
</comment>
<comment type="caution">
    <text evidence="5">The sequence shown here is derived from an EMBL/GenBank/DDBJ whole genome shotgun (WGS) entry which is preliminary data.</text>
</comment>
<gene>
    <name evidence="5" type="ORF">I5731_12895</name>
</gene>
<evidence type="ECO:0000256" key="3">
    <source>
        <dbReference type="ARBA" id="ARBA00022777"/>
    </source>
</evidence>
<dbReference type="GO" id="GO:0016301">
    <property type="term" value="F:kinase activity"/>
    <property type="evidence" value="ECO:0007669"/>
    <property type="project" value="UniProtKB-KW"/>
</dbReference>
<dbReference type="CDD" id="cd01168">
    <property type="entry name" value="adenosine_kinase"/>
    <property type="match status" value="1"/>
</dbReference>
<evidence type="ECO:0000256" key="2">
    <source>
        <dbReference type="ARBA" id="ARBA00022679"/>
    </source>
</evidence>
<dbReference type="RefSeq" id="WP_197311812.1">
    <property type="nucleotide sequence ID" value="NZ_JADZLT010000051.1"/>
</dbReference>
<dbReference type="PANTHER" id="PTHR43320:SF3">
    <property type="entry name" value="CARBOHYDRATE KINASE PFKB DOMAIN-CONTAINING PROTEIN"/>
    <property type="match status" value="1"/>
</dbReference>
<evidence type="ECO:0000259" key="4">
    <source>
        <dbReference type="Pfam" id="PF00294"/>
    </source>
</evidence>
<dbReference type="InterPro" id="IPR011611">
    <property type="entry name" value="PfkB_dom"/>
</dbReference>
<dbReference type="Proteomes" id="UP000631694">
    <property type="component" value="Unassembled WGS sequence"/>
</dbReference>
<dbReference type="EMBL" id="JADZLT010000051">
    <property type="protein sequence ID" value="MBH0238726.1"/>
    <property type="molecule type" value="Genomic_DNA"/>
</dbReference>
<feature type="domain" description="Carbohydrate kinase PfkB" evidence="4">
    <location>
        <begin position="59"/>
        <end position="318"/>
    </location>
</feature>
<dbReference type="PANTHER" id="PTHR43320">
    <property type="entry name" value="SUGAR KINASE"/>
    <property type="match status" value="1"/>
</dbReference>
<reference evidence="5" key="1">
    <citation type="submission" date="2020-12" db="EMBL/GenBank/DDBJ databases">
        <title>Methylobrevis albus sp. nov., isolated from fresh water lack sediment.</title>
        <authorList>
            <person name="Zou Q."/>
        </authorList>
    </citation>
    <scope>NUCLEOTIDE SEQUENCE</scope>
    <source>
        <strain evidence="5">L22</strain>
    </source>
</reference>
<dbReference type="InterPro" id="IPR052700">
    <property type="entry name" value="Carb_kinase_PfkB-like"/>
</dbReference>
<dbReference type="Pfam" id="PF00294">
    <property type="entry name" value="PfkB"/>
    <property type="match status" value="1"/>
</dbReference>
<accession>A0A931I3S7</accession>
<name>A0A931I3S7_9HYPH</name>
<keyword evidence="2" id="KW-0808">Transferase</keyword>
<dbReference type="AlphaFoldDB" id="A0A931I3S7"/>
<evidence type="ECO:0000256" key="1">
    <source>
        <dbReference type="ARBA" id="ARBA00010688"/>
    </source>
</evidence>
<sequence length="333" mass="34193">MQATRFDVLTIGNAIVDILARAEDDLLVAEGLTKGMMRLVDAGQSAALYAHIGPAIEASGGSAGNTAAGLASLGLATAYIGKVADDHLGGIFRHDITAQGVHFATTPLVGGAPTATSIILITPDGERTMNTHLGACTELGPADIDAAVVGAAGVTYLEGYLWDRPNAKDAFRAACAIAHAHGRKTAMTLSDSFCVDRFRAEFLELMRSGTVDIVFANDTELKALYETSNLDGAVALLRADCALAAVTLGAEGALAVTRSEIHHAPAFPVERVVDLTGAGDQFAAGFLAGIARGLDLREAASLGCLCGTEVIGHIGPRPAVSLKDLAGQSGFVI</sequence>
<evidence type="ECO:0000313" key="5">
    <source>
        <dbReference type="EMBL" id="MBH0238726.1"/>
    </source>
</evidence>
<organism evidence="5 6">
    <name type="scientific">Methylobrevis albus</name>
    <dbReference type="NCBI Taxonomy" id="2793297"/>
    <lineage>
        <taxon>Bacteria</taxon>
        <taxon>Pseudomonadati</taxon>
        <taxon>Pseudomonadota</taxon>
        <taxon>Alphaproteobacteria</taxon>
        <taxon>Hyphomicrobiales</taxon>
        <taxon>Pleomorphomonadaceae</taxon>
        <taxon>Methylobrevis</taxon>
    </lineage>
</organism>
<dbReference type="InterPro" id="IPR029056">
    <property type="entry name" value="Ribokinase-like"/>
</dbReference>
<keyword evidence="6" id="KW-1185">Reference proteome</keyword>
<dbReference type="SUPFAM" id="SSF53613">
    <property type="entry name" value="Ribokinase-like"/>
    <property type="match status" value="1"/>
</dbReference>